<dbReference type="RefSeq" id="WP_167471819.1">
    <property type="nucleotide sequence ID" value="NZ_CP046172.1"/>
</dbReference>
<dbReference type="CDD" id="cd07989">
    <property type="entry name" value="LPLAT_AGPAT-like"/>
    <property type="match status" value="1"/>
</dbReference>
<evidence type="ECO:0000256" key="3">
    <source>
        <dbReference type="ARBA" id="ARBA00023315"/>
    </source>
</evidence>
<keyword evidence="4" id="KW-0444">Lipid biosynthesis</keyword>
<evidence type="ECO:0000256" key="1">
    <source>
        <dbReference type="ARBA" id="ARBA00008655"/>
    </source>
</evidence>
<dbReference type="Proteomes" id="UP000503540">
    <property type="component" value="Chromosome"/>
</dbReference>
<dbReference type="Pfam" id="PF01553">
    <property type="entry name" value="Acyltransferase"/>
    <property type="match status" value="1"/>
</dbReference>
<dbReference type="GO" id="GO:0016787">
    <property type="term" value="F:hydrolase activity"/>
    <property type="evidence" value="ECO:0007669"/>
    <property type="project" value="UniProtKB-KW"/>
</dbReference>
<keyword evidence="5" id="KW-1133">Transmembrane helix</keyword>
<dbReference type="Gene3D" id="1.20.1440.100">
    <property type="entry name" value="SG protein - dephosphorylation function"/>
    <property type="match status" value="1"/>
</dbReference>
<accession>A0A6G9Y697</accession>
<dbReference type="InterPro" id="IPR002123">
    <property type="entry name" value="Plipid/glycerol_acylTrfase"/>
</dbReference>
<dbReference type="NCBIfam" id="TIGR01490">
    <property type="entry name" value="HAD-SF-IB-hyp1"/>
    <property type="match status" value="1"/>
</dbReference>
<dbReference type="KEGG" id="nah:F5544_03410"/>
<keyword evidence="4" id="KW-0443">Lipid metabolism</keyword>
<evidence type="ECO:0000259" key="6">
    <source>
        <dbReference type="SMART" id="SM00563"/>
    </source>
</evidence>
<dbReference type="InterPro" id="IPR036412">
    <property type="entry name" value="HAD-like_sf"/>
</dbReference>
<gene>
    <name evidence="7" type="ORF">F5544_03410</name>
</gene>
<feature type="domain" description="Phospholipid/glycerol acyltransferase" evidence="6">
    <location>
        <begin position="301"/>
        <end position="415"/>
    </location>
</feature>
<evidence type="ECO:0000256" key="4">
    <source>
        <dbReference type="RuleBase" id="RU361267"/>
    </source>
</evidence>
<dbReference type="GO" id="GO:0006654">
    <property type="term" value="P:phosphatidic acid biosynthetic process"/>
    <property type="evidence" value="ECO:0007669"/>
    <property type="project" value="TreeGrafter"/>
</dbReference>
<dbReference type="SMART" id="SM00563">
    <property type="entry name" value="PlsC"/>
    <property type="match status" value="1"/>
</dbReference>
<dbReference type="Pfam" id="PF12710">
    <property type="entry name" value="HAD"/>
    <property type="match status" value="1"/>
</dbReference>
<keyword evidence="7" id="KW-0378">Hydrolase</keyword>
<comment type="domain">
    <text evidence="4">The HXXXXD motif is essential for acyltransferase activity and may constitute the binding site for the phosphate moiety of the glycerol-3-phosphate.</text>
</comment>
<reference evidence="7 8" key="1">
    <citation type="journal article" date="2019" name="ACS Chem. Biol.">
        <title>Identification and Mobilization of a Cryptic Antibiotic Biosynthesis Gene Locus from a Human-Pathogenic Nocardia Isolate.</title>
        <authorList>
            <person name="Herisse M."/>
            <person name="Ishida K."/>
            <person name="Porter J.L."/>
            <person name="Howden B."/>
            <person name="Hertweck C."/>
            <person name="Stinear T.P."/>
            <person name="Pidot S.J."/>
        </authorList>
    </citation>
    <scope>NUCLEOTIDE SEQUENCE [LARGE SCALE GENOMIC DNA]</scope>
    <source>
        <strain evidence="7 8">AUSMDU00012717</strain>
    </source>
</reference>
<keyword evidence="5" id="KW-0812">Transmembrane</keyword>
<dbReference type="InterPro" id="IPR004552">
    <property type="entry name" value="AGP_acyltrans"/>
</dbReference>
<proteinExistence type="inferred from homology"/>
<keyword evidence="3 4" id="KW-0012">Acyltransferase</keyword>
<evidence type="ECO:0000313" key="8">
    <source>
        <dbReference type="Proteomes" id="UP000503540"/>
    </source>
</evidence>
<keyword evidence="8" id="KW-1185">Reference proteome</keyword>
<protein>
    <recommendedName>
        <fullName evidence="4">1-acyl-sn-glycerol-3-phosphate acyltransferase</fullName>
        <ecNumber evidence="4">2.3.1.51</ecNumber>
    </recommendedName>
</protein>
<dbReference type="PANTHER" id="PTHR10434:SF66">
    <property type="entry name" value="PHOSPHOLIPID_GLYCEROL ACYLTRANSFERASE DOMAIN-CONTAINING PROTEIN"/>
    <property type="match status" value="1"/>
</dbReference>
<feature type="transmembrane region" description="Helical" evidence="5">
    <location>
        <begin position="237"/>
        <end position="257"/>
    </location>
</feature>
<comment type="catalytic activity">
    <reaction evidence="4">
        <text>a 1-acyl-sn-glycero-3-phosphate + an acyl-CoA = a 1,2-diacyl-sn-glycero-3-phosphate + CoA</text>
        <dbReference type="Rhea" id="RHEA:19709"/>
        <dbReference type="ChEBI" id="CHEBI:57287"/>
        <dbReference type="ChEBI" id="CHEBI:57970"/>
        <dbReference type="ChEBI" id="CHEBI:58342"/>
        <dbReference type="ChEBI" id="CHEBI:58608"/>
        <dbReference type="EC" id="2.3.1.51"/>
    </reaction>
</comment>
<dbReference type="PANTHER" id="PTHR10434">
    <property type="entry name" value="1-ACYL-SN-GLYCEROL-3-PHOSPHATE ACYLTRANSFERASE"/>
    <property type="match status" value="1"/>
</dbReference>
<evidence type="ECO:0000313" key="7">
    <source>
        <dbReference type="EMBL" id="QIS08596.1"/>
    </source>
</evidence>
<dbReference type="EMBL" id="CP046172">
    <property type="protein sequence ID" value="QIS08596.1"/>
    <property type="molecule type" value="Genomic_DNA"/>
</dbReference>
<keyword evidence="4" id="KW-1208">Phospholipid metabolism</keyword>
<dbReference type="GO" id="GO:0016020">
    <property type="term" value="C:membrane"/>
    <property type="evidence" value="ECO:0007669"/>
    <property type="project" value="InterPro"/>
</dbReference>
<dbReference type="EC" id="2.3.1.51" evidence="4"/>
<dbReference type="GO" id="GO:0003841">
    <property type="term" value="F:1-acylglycerol-3-phosphate O-acyltransferase activity"/>
    <property type="evidence" value="ECO:0007669"/>
    <property type="project" value="UniProtKB-UniRule"/>
</dbReference>
<evidence type="ECO:0000256" key="2">
    <source>
        <dbReference type="ARBA" id="ARBA00022679"/>
    </source>
</evidence>
<sequence length="470" mass="50517">MKLAEAVAATRSGPQGPGVAAIFDFGGAVAGAIRIPWYRRLFRHADPQTVLLAGIRTFGSDGPYSRFLQQLSRALAGRSSADLDELGERLFRRTVYGHLYPEAWQLIRTHAAAGHTVVLTSSLTRFQVAPAATALGIEHVLCTEMATEDDILTGFVAGKPLWGNGKADAAREFAAARGIDLGQSYAYSACGADVPLLAQVGHPVAVDPDPRLTTFATEQNWPTLGFRPRREPTTGDVLRTVAGLVALLVGAFVGVLSKSYTRDRRKMADALMVHGSRFALRTIGVRITVSGKEKALAPRPAIFLFNHQSQFDVIVVPNVLIGGVTGIGKKELTHNPIFGPLLRFVGVTFIDRANTAEAKAQLRPVVDTLRGGLSIALAPEGTRSYTPSPGPFKKGGFHMAIQAGVPIIPVVIRNAGEISWRNSMIARRGTVDVAFLDPIDVSGWDPDNMTDNVEAVRGLFTRTLLDWPSA</sequence>
<name>A0A6G9Y697_9NOCA</name>
<keyword evidence="2 4" id="KW-0808">Transferase</keyword>
<dbReference type="Gene3D" id="3.40.50.1000">
    <property type="entry name" value="HAD superfamily/HAD-like"/>
    <property type="match status" value="1"/>
</dbReference>
<dbReference type="InterPro" id="IPR023214">
    <property type="entry name" value="HAD_sf"/>
</dbReference>
<dbReference type="SUPFAM" id="SSF56784">
    <property type="entry name" value="HAD-like"/>
    <property type="match status" value="1"/>
</dbReference>
<comment type="similarity">
    <text evidence="1 4">Belongs to the 1-acyl-sn-glycerol-3-phosphate acyltransferase family.</text>
</comment>
<dbReference type="AlphaFoldDB" id="A0A6G9Y697"/>
<dbReference type="NCBIfam" id="TIGR00530">
    <property type="entry name" value="AGP_acyltrn"/>
    <property type="match status" value="1"/>
</dbReference>
<dbReference type="SUPFAM" id="SSF69593">
    <property type="entry name" value="Glycerol-3-phosphate (1)-acyltransferase"/>
    <property type="match status" value="1"/>
</dbReference>
<evidence type="ECO:0000256" key="5">
    <source>
        <dbReference type="SAM" id="Phobius"/>
    </source>
</evidence>
<keyword evidence="5" id="KW-0472">Membrane</keyword>
<dbReference type="InterPro" id="IPR006385">
    <property type="entry name" value="HAD_hydro_SerB1"/>
</dbReference>
<organism evidence="7 8">
    <name type="scientific">Nocardia arthritidis</name>
    <dbReference type="NCBI Taxonomy" id="228602"/>
    <lineage>
        <taxon>Bacteria</taxon>
        <taxon>Bacillati</taxon>
        <taxon>Actinomycetota</taxon>
        <taxon>Actinomycetes</taxon>
        <taxon>Mycobacteriales</taxon>
        <taxon>Nocardiaceae</taxon>
        <taxon>Nocardia</taxon>
    </lineage>
</organism>
<keyword evidence="4" id="KW-0594">Phospholipid biosynthesis</keyword>